<dbReference type="RefSeq" id="WP_072898809.1">
    <property type="nucleotide sequence ID" value="NZ_FQWZ01000007.1"/>
</dbReference>
<evidence type="ECO:0000256" key="2">
    <source>
        <dbReference type="SAM" id="Phobius"/>
    </source>
</evidence>
<reference evidence="3 4" key="1">
    <citation type="submission" date="2016-11" db="EMBL/GenBank/DDBJ databases">
        <authorList>
            <person name="Jaros S."/>
            <person name="Januszkiewicz K."/>
            <person name="Wedrychowicz H."/>
        </authorList>
    </citation>
    <scope>NUCLEOTIDE SEQUENCE [LARGE SCALE GENOMIC DNA]</scope>
    <source>
        <strain evidence="3 4">CGMCC 1.7049</strain>
    </source>
</reference>
<dbReference type="Proteomes" id="UP000199758">
    <property type="component" value="Unassembled WGS sequence"/>
</dbReference>
<protein>
    <submittedName>
        <fullName evidence="3">YggT family protein</fullName>
    </submittedName>
</protein>
<dbReference type="EMBL" id="FQWZ01000007">
    <property type="protein sequence ID" value="SHH24456.1"/>
    <property type="molecule type" value="Genomic_DNA"/>
</dbReference>
<evidence type="ECO:0000313" key="4">
    <source>
        <dbReference type="Proteomes" id="UP000199758"/>
    </source>
</evidence>
<comment type="similarity">
    <text evidence="1">Belongs to the YggT family.</text>
</comment>
<dbReference type="STRING" id="490188.SAMN04488068_3052"/>
<evidence type="ECO:0000313" key="3">
    <source>
        <dbReference type="EMBL" id="SHH24456.1"/>
    </source>
</evidence>
<gene>
    <name evidence="3" type="ORF">SAMN04488068_3052</name>
</gene>
<feature type="transmembrane region" description="Helical" evidence="2">
    <location>
        <begin position="9"/>
        <end position="30"/>
    </location>
</feature>
<accession>A0A1M5REF1</accession>
<dbReference type="OrthoDB" id="9806665at2"/>
<proteinExistence type="inferred from homology"/>
<evidence type="ECO:0000256" key="1">
    <source>
        <dbReference type="ARBA" id="ARBA00010894"/>
    </source>
</evidence>
<dbReference type="Pfam" id="PF02325">
    <property type="entry name" value="CCB3_YggT"/>
    <property type="match status" value="2"/>
</dbReference>
<feature type="transmembrane region" description="Helical" evidence="2">
    <location>
        <begin position="69"/>
        <end position="91"/>
    </location>
</feature>
<dbReference type="AlphaFoldDB" id="A0A1M5REF1"/>
<keyword evidence="2" id="KW-1133">Transmembrane helix</keyword>
<dbReference type="GO" id="GO:0016020">
    <property type="term" value="C:membrane"/>
    <property type="evidence" value="ECO:0007669"/>
    <property type="project" value="InterPro"/>
</dbReference>
<dbReference type="InterPro" id="IPR003425">
    <property type="entry name" value="CCB3/YggT"/>
</dbReference>
<keyword evidence="2" id="KW-0812">Transmembrane</keyword>
<keyword evidence="4" id="KW-1185">Reference proteome</keyword>
<name>A0A1M5REF1_9GAMM</name>
<organism evidence="3 4">
    <name type="scientific">Hydrocarboniphaga daqingensis</name>
    <dbReference type="NCBI Taxonomy" id="490188"/>
    <lineage>
        <taxon>Bacteria</taxon>
        <taxon>Pseudomonadati</taxon>
        <taxon>Pseudomonadota</taxon>
        <taxon>Gammaproteobacteria</taxon>
        <taxon>Nevskiales</taxon>
        <taxon>Nevskiaceae</taxon>
        <taxon>Hydrocarboniphaga</taxon>
    </lineage>
</organism>
<keyword evidence="2" id="KW-0472">Membrane</keyword>
<feature type="transmembrane region" description="Helical" evidence="2">
    <location>
        <begin position="165"/>
        <end position="186"/>
    </location>
</feature>
<dbReference type="PANTHER" id="PTHR33219:SF14">
    <property type="entry name" value="PROTEIN COFACTOR ASSEMBLY OF COMPLEX C SUBUNIT B CCB3, CHLOROPLASTIC-RELATED"/>
    <property type="match status" value="1"/>
</dbReference>
<dbReference type="PANTHER" id="PTHR33219">
    <property type="entry name" value="YLMG HOMOLOG PROTEIN 2, CHLOROPLASTIC"/>
    <property type="match status" value="1"/>
</dbReference>
<sequence>MGAQATNALIYLISTLFNLYMGAVLLRIVLQWVRADFYNPISQLVWKVTQPVLAPVVNLLPRYRRLDTAASLLLLILSVIYVQIIAALWSLNIGLIATLWFAVLKLVALALSIYTASIIIYAILSWFGPGLSNPAANILYSINEPLLRPIRNIIPPLSGLDLSPLVAILLLQVASMLLPLPGYFGLS</sequence>
<feature type="transmembrane region" description="Helical" evidence="2">
    <location>
        <begin position="103"/>
        <end position="124"/>
    </location>
</feature>